<dbReference type="Pfam" id="PF21362">
    <property type="entry name" value="Sina_RING"/>
    <property type="match status" value="1"/>
</dbReference>
<evidence type="ECO:0000313" key="12">
    <source>
        <dbReference type="Proteomes" id="UP001159427"/>
    </source>
</evidence>
<evidence type="ECO:0008006" key="13">
    <source>
        <dbReference type="Google" id="ProtNLM"/>
    </source>
</evidence>
<evidence type="ECO:0000313" key="11">
    <source>
        <dbReference type="EMBL" id="CAH3153265.1"/>
    </source>
</evidence>
<comment type="subcellular location">
    <subcellularLocation>
        <location evidence="1">Cytoplasm</location>
    </subcellularLocation>
</comment>
<feature type="compositionally biased region" description="Basic and acidic residues" evidence="8">
    <location>
        <begin position="15"/>
        <end position="26"/>
    </location>
</feature>
<proteinExistence type="inferred from homology"/>
<dbReference type="Proteomes" id="UP001159427">
    <property type="component" value="Unassembled WGS sequence"/>
</dbReference>
<dbReference type="Pfam" id="PF02176">
    <property type="entry name" value="zf-TRAF"/>
    <property type="match status" value="1"/>
</dbReference>
<evidence type="ECO:0000259" key="10">
    <source>
        <dbReference type="PROSITE" id="PS50145"/>
    </source>
</evidence>
<evidence type="ECO:0000259" key="9">
    <source>
        <dbReference type="PROSITE" id="PS50089"/>
    </source>
</evidence>
<dbReference type="InterPro" id="IPR049548">
    <property type="entry name" value="Sina-like_RING"/>
</dbReference>
<evidence type="ECO:0000256" key="1">
    <source>
        <dbReference type="ARBA" id="ARBA00004496"/>
    </source>
</evidence>
<dbReference type="EMBL" id="CALNXI010001053">
    <property type="protein sequence ID" value="CAH3153265.1"/>
    <property type="molecule type" value="Genomic_DNA"/>
</dbReference>
<gene>
    <name evidence="11" type="ORF">PEVE_00001059</name>
</gene>
<keyword evidence="5 7" id="KW-0862">Zinc</keyword>
<feature type="domain" description="RING-type" evidence="9">
    <location>
        <begin position="52"/>
        <end position="97"/>
    </location>
</feature>
<evidence type="ECO:0000256" key="8">
    <source>
        <dbReference type="SAM" id="MobiDB-lite"/>
    </source>
</evidence>
<name>A0ABN8PYZ5_9CNID</name>
<dbReference type="PANTHER" id="PTHR23059">
    <property type="entry name" value="CYSTEINE AND HISTIDINE-RICH PROTEIN 1"/>
    <property type="match status" value="1"/>
</dbReference>
<keyword evidence="4 7" id="KW-0863">Zinc-finger</keyword>
<dbReference type="CDD" id="cd16505">
    <property type="entry name" value="RING-HC_CYHR1"/>
    <property type="match status" value="1"/>
</dbReference>
<evidence type="ECO:0000256" key="4">
    <source>
        <dbReference type="ARBA" id="ARBA00022771"/>
    </source>
</evidence>
<comment type="similarity">
    <text evidence="6">Belongs to the ZFTRAF1 family.</text>
</comment>
<dbReference type="InterPro" id="IPR039338">
    <property type="entry name" value="ZFTRAF1"/>
</dbReference>
<dbReference type="SUPFAM" id="SSF57850">
    <property type="entry name" value="RING/U-box"/>
    <property type="match status" value="1"/>
</dbReference>
<protein>
    <recommendedName>
        <fullName evidence="13">Cysteine and histidine-rich protein 1</fullName>
    </recommendedName>
</protein>
<evidence type="ECO:0000256" key="3">
    <source>
        <dbReference type="ARBA" id="ARBA00022723"/>
    </source>
</evidence>
<keyword evidence="2" id="KW-0963">Cytoplasm</keyword>
<dbReference type="InterPro" id="IPR001841">
    <property type="entry name" value="Znf_RING"/>
</dbReference>
<keyword evidence="3 7" id="KW-0479">Metal-binding</keyword>
<accession>A0ABN8PYZ5</accession>
<keyword evidence="12" id="KW-1185">Reference proteome</keyword>
<dbReference type="PROSITE" id="PS50089">
    <property type="entry name" value="ZF_RING_2"/>
    <property type="match status" value="1"/>
</dbReference>
<evidence type="ECO:0000256" key="2">
    <source>
        <dbReference type="ARBA" id="ARBA00022490"/>
    </source>
</evidence>
<comment type="caution">
    <text evidence="11">The sequence shown here is derived from an EMBL/GenBank/DDBJ whole genome shotgun (WGS) entry which is preliminary data.</text>
</comment>
<dbReference type="InterPro" id="IPR001293">
    <property type="entry name" value="Znf_TRAF"/>
</dbReference>
<dbReference type="Gene3D" id="3.30.40.10">
    <property type="entry name" value="Zinc/RING finger domain, C3HC4 (zinc finger)"/>
    <property type="match status" value="2"/>
</dbReference>
<dbReference type="SUPFAM" id="SSF49599">
    <property type="entry name" value="TRAF domain-like"/>
    <property type="match status" value="1"/>
</dbReference>
<dbReference type="PROSITE" id="PS50145">
    <property type="entry name" value="ZF_TRAF"/>
    <property type="match status" value="1"/>
</dbReference>
<sequence length="341" mass="39154">MSEEEAEGSIQVEDTSEKENIEPPLKKAKLREDKHIDRLGKLEARLSDILSCTVCLDLPSKSVFQCRNGHLMCASCFTHLLADSRLKNEQPTCPNCRTEINRNICSRNLAVEKTISELPTECSHCSQELPRSSLRNHEEKECLNRPVHCKFKRIGCLWHGPFHKLRDHEEKCAHPGMTGLQLMESLEVVDRKHKDEMELFQNIVTLLSHEKIAINDLQLKPYRSDDYIPQLCYESSRFSALGQQWVVKANVVGNEKTVKRILTYQLVQKGKTNLNVKFLMLQSPFSDLIIKPEVHQQQFTCDVQESGYHDLVLSDPLECNKMLEANSIKLRMIIFQIPGSD</sequence>
<organism evidence="11 12">
    <name type="scientific">Porites evermanni</name>
    <dbReference type="NCBI Taxonomy" id="104178"/>
    <lineage>
        <taxon>Eukaryota</taxon>
        <taxon>Metazoa</taxon>
        <taxon>Cnidaria</taxon>
        <taxon>Anthozoa</taxon>
        <taxon>Hexacorallia</taxon>
        <taxon>Scleractinia</taxon>
        <taxon>Fungiina</taxon>
        <taxon>Poritidae</taxon>
        <taxon>Porites</taxon>
    </lineage>
</organism>
<evidence type="ECO:0000256" key="7">
    <source>
        <dbReference type="PROSITE-ProRule" id="PRU00207"/>
    </source>
</evidence>
<dbReference type="InterPro" id="IPR013083">
    <property type="entry name" value="Znf_RING/FYVE/PHD"/>
</dbReference>
<feature type="domain" description="TRAF-type" evidence="10">
    <location>
        <begin position="118"/>
        <end position="156"/>
    </location>
</feature>
<evidence type="ECO:0000256" key="6">
    <source>
        <dbReference type="ARBA" id="ARBA00034319"/>
    </source>
</evidence>
<feature type="region of interest" description="Disordered" evidence="8">
    <location>
        <begin position="1"/>
        <end position="26"/>
    </location>
</feature>
<feature type="zinc finger region" description="TRAF-type" evidence="7">
    <location>
        <begin position="118"/>
        <end position="156"/>
    </location>
</feature>
<evidence type="ECO:0000256" key="5">
    <source>
        <dbReference type="ARBA" id="ARBA00022833"/>
    </source>
</evidence>
<dbReference type="PANTHER" id="PTHR23059:SF4">
    <property type="entry name" value="ZINC FINGER TRAF-TYPE-CONTAINING PROTEIN 1"/>
    <property type="match status" value="1"/>
</dbReference>
<reference evidence="11 12" key="1">
    <citation type="submission" date="2022-05" db="EMBL/GenBank/DDBJ databases">
        <authorList>
            <consortium name="Genoscope - CEA"/>
            <person name="William W."/>
        </authorList>
    </citation>
    <scope>NUCLEOTIDE SEQUENCE [LARGE SCALE GENOMIC DNA]</scope>
</reference>